<dbReference type="GO" id="GO:0003700">
    <property type="term" value="F:DNA-binding transcription factor activity"/>
    <property type="evidence" value="ECO:0007669"/>
    <property type="project" value="TreeGrafter"/>
</dbReference>
<evidence type="ECO:0000256" key="2">
    <source>
        <dbReference type="ARBA" id="ARBA00023125"/>
    </source>
</evidence>
<dbReference type="PANTHER" id="PTHR30055:SF234">
    <property type="entry name" value="HTH-TYPE TRANSCRIPTIONAL REGULATOR BETI"/>
    <property type="match status" value="1"/>
</dbReference>
<sequence length="177" mass="19821">MKENTLEKELLAATSRIINTQGVSRLTLENVAQEAGVSKGGLLYHFPNKKALIMGVLNQIIQRYTDSFLTPSNQDTDPGETLRAYIEVSLKDPQQMTSGLLAAMTSDPELLAPFQEHYELWQKQIEEDGVDPVIATIIRLAVDGLWFSDMFGLAPIQDNLRENVLNELLTMTRVKTD</sequence>
<reference evidence="6 7" key="1">
    <citation type="submission" date="2016-01" db="EMBL/GenBank/DDBJ databases">
        <title>Investigation of taxonomic status of Bacillus aminovorans.</title>
        <authorList>
            <person name="Verma A."/>
            <person name="Pal Y."/>
            <person name="Krishnamurthi S."/>
        </authorList>
    </citation>
    <scope>NUCLEOTIDE SEQUENCE [LARGE SCALE GENOMIC DNA]</scope>
    <source>
        <strain evidence="6 7">DSM 1314</strain>
    </source>
</reference>
<gene>
    <name evidence="6" type="ORF">AWH49_12680</name>
</gene>
<dbReference type="SUPFAM" id="SSF48498">
    <property type="entry name" value="Tetracyclin repressor-like, C-terminal domain"/>
    <property type="match status" value="1"/>
</dbReference>
<dbReference type="InterPro" id="IPR050109">
    <property type="entry name" value="HTH-type_TetR-like_transc_reg"/>
</dbReference>
<evidence type="ECO:0000313" key="6">
    <source>
        <dbReference type="EMBL" id="OAH61457.1"/>
    </source>
</evidence>
<dbReference type="GO" id="GO:0000976">
    <property type="term" value="F:transcription cis-regulatory region binding"/>
    <property type="evidence" value="ECO:0007669"/>
    <property type="project" value="TreeGrafter"/>
</dbReference>
<keyword evidence="7" id="KW-1185">Reference proteome</keyword>
<dbReference type="InterPro" id="IPR001647">
    <property type="entry name" value="HTH_TetR"/>
</dbReference>
<evidence type="ECO:0000313" key="7">
    <source>
        <dbReference type="Proteomes" id="UP000076935"/>
    </source>
</evidence>
<evidence type="ECO:0000256" key="4">
    <source>
        <dbReference type="PROSITE-ProRule" id="PRU00335"/>
    </source>
</evidence>
<proteinExistence type="predicted"/>
<dbReference type="PROSITE" id="PS50977">
    <property type="entry name" value="HTH_TETR_2"/>
    <property type="match status" value="1"/>
</dbReference>
<dbReference type="Proteomes" id="UP000076935">
    <property type="component" value="Unassembled WGS sequence"/>
</dbReference>
<dbReference type="Pfam" id="PF00440">
    <property type="entry name" value="TetR_N"/>
    <property type="match status" value="1"/>
</dbReference>
<feature type="domain" description="HTH tetR-type" evidence="5">
    <location>
        <begin position="4"/>
        <end position="64"/>
    </location>
</feature>
<dbReference type="RefSeq" id="WP_034285078.1">
    <property type="nucleotide sequence ID" value="NZ_JBCNAN010000002.1"/>
</dbReference>
<keyword evidence="2 4" id="KW-0238">DNA-binding</keyword>
<dbReference type="PANTHER" id="PTHR30055">
    <property type="entry name" value="HTH-TYPE TRANSCRIPTIONAL REGULATOR RUTR"/>
    <property type="match status" value="1"/>
</dbReference>
<protein>
    <recommendedName>
        <fullName evidence="5">HTH tetR-type domain-containing protein</fullName>
    </recommendedName>
</protein>
<evidence type="ECO:0000256" key="3">
    <source>
        <dbReference type="ARBA" id="ARBA00023163"/>
    </source>
</evidence>
<dbReference type="InterPro" id="IPR036271">
    <property type="entry name" value="Tet_transcr_reg_TetR-rel_C_sf"/>
</dbReference>
<name>A0A177L833_9BACI</name>
<evidence type="ECO:0000256" key="1">
    <source>
        <dbReference type="ARBA" id="ARBA00023015"/>
    </source>
</evidence>
<dbReference type="AlphaFoldDB" id="A0A177L833"/>
<dbReference type="InterPro" id="IPR009057">
    <property type="entry name" value="Homeodomain-like_sf"/>
</dbReference>
<dbReference type="Pfam" id="PF17937">
    <property type="entry name" value="TetR_C_28"/>
    <property type="match status" value="1"/>
</dbReference>
<accession>A0A177L833</accession>
<keyword evidence="1" id="KW-0805">Transcription regulation</keyword>
<comment type="caution">
    <text evidence="6">The sequence shown here is derived from an EMBL/GenBank/DDBJ whole genome shotgun (WGS) entry which is preliminary data.</text>
</comment>
<feature type="DNA-binding region" description="H-T-H motif" evidence="4">
    <location>
        <begin position="27"/>
        <end position="46"/>
    </location>
</feature>
<organism evidence="6 7">
    <name type="scientific">Domibacillus aminovorans</name>
    <dbReference type="NCBI Taxonomy" id="29332"/>
    <lineage>
        <taxon>Bacteria</taxon>
        <taxon>Bacillati</taxon>
        <taxon>Bacillota</taxon>
        <taxon>Bacilli</taxon>
        <taxon>Bacillales</taxon>
        <taxon>Bacillaceae</taxon>
        <taxon>Domibacillus</taxon>
    </lineage>
</organism>
<evidence type="ECO:0000259" key="5">
    <source>
        <dbReference type="PROSITE" id="PS50977"/>
    </source>
</evidence>
<dbReference type="InterPro" id="IPR041479">
    <property type="entry name" value="TetR_CgmR_C"/>
</dbReference>
<dbReference type="SUPFAM" id="SSF46689">
    <property type="entry name" value="Homeodomain-like"/>
    <property type="match status" value="1"/>
</dbReference>
<dbReference type="EMBL" id="LQWY01000019">
    <property type="protein sequence ID" value="OAH61457.1"/>
    <property type="molecule type" value="Genomic_DNA"/>
</dbReference>
<dbReference type="PRINTS" id="PR00455">
    <property type="entry name" value="HTHTETR"/>
</dbReference>
<dbReference type="Gene3D" id="1.10.357.10">
    <property type="entry name" value="Tetracycline Repressor, domain 2"/>
    <property type="match status" value="1"/>
</dbReference>
<keyword evidence="3" id="KW-0804">Transcription</keyword>